<dbReference type="EMBL" id="CCYD01000653">
    <property type="protein sequence ID" value="CEG43050.1"/>
    <property type="molecule type" value="Genomic_DNA"/>
</dbReference>
<dbReference type="Proteomes" id="UP000054928">
    <property type="component" value="Unassembled WGS sequence"/>
</dbReference>
<name>A0A0P1AQD2_PLAHL</name>
<reference evidence="2" key="1">
    <citation type="submission" date="2014-09" db="EMBL/GenBank/DDBJ databases">
        <authorList>
            <person name="Sharma Rahul"/>
            <person name="Thines Marco"/>
        </authorList>
    </citation>
    <scope>NUCLEOTIDE SEQUENCE [LARGE SCALE GENOMIC DNA]</scope>
</reference>
<dbReference type="RefSeq" id="XP_024579419.1">
    <property type="nucleotide sequence ID" value="XM_024728998.1"/>
</dbReference>
<evidence type="ECO:0000313" key="2">
    <source>
        <dbReference type="Proteomes" id="UP000054928"/>
    </source>
</evidence>
<dbReference type="GeneID" id="36408327"/>
<keyword evidence="2" id="KW-1185">Reference proteome</keyword>
<accession>A0A0P1AQD2</accession>
<sequence>MTPYEDEVDKVNDVSCLRKARSDQSTDAGLQAERSVEYIGDFTPSCTTYIEHRDWIYLSNIVKF</sequence>
<evidence type="ECO:0000313" key="1">
    <source>
        <dbReference type="EMBL" id="CEG43050.1"/>
    </source>
</evidence>
<protein>
    <submittedName>
        <fullName evidence="1">Uncharacterized protein</fullName>
    </submittedName>
</protein>
<dbReference type="AlphaFoldDB" id="A0A0P1AQD2"/>
<organism evidence="1 2">
    <name type="scientific">Plasmopara halstedii</name>
    <name type="common">Downy mildew of sunflower</name>
    <dbReference type="NCBI Taxonomy" id="4781"/>
    <lineage>
        <taxon>Eukaryota</taxon>
        <taxon>Sar</taxon>
        <taxon>Stramenopiles</taxon>
        <taxon>Oomycota</taxon>
        <taxon>Peronosporomycetes</taxon>
        <taxon>Peronosporales</taxon>
        <taxon>Peronosporaceae</taxon>
        <taxon>Plasmopara</taxon>
    </lineage>
</organism>
<proteinExistence type="predicted"/>